<organism evidence="2 3">
    <name type="scientific">Cinchona calisaya</name>
    <dbReference type="NCBI Taxonomy" id="153742"/>
    <lineage>
        <taxon>Eukaryota</taxon>
        <taxon>Viridiplantae</taxon>
        <taxon>Streptophyta</taxon>
        <taxon>Embryophyta</taxon>
        <taxon>Tracheophyta</taxon>
        <taxon>Spermatophyta</taxon>
        <taxon>Magnoliopsida</taxon>
        <taxon>eudicotyledons</taxon>
        <taxon>Gunneridae</taxon>
        <taxon>Pentapetalae</taxon>
        <taxon>asterids</taxon>
        <taxon>lamiids</taxon>
        <taxon>Gentianales</taxon>
        <taxon>Rubiaceae</taxon>
        <taxon>Cinchonoideae</taxon>
        <taxon>Cinchoneae</taxon>
        <taxon>Cinchona</taxon>
    </lineage>
</organism>
<evidence type="ECO:0000313" key="3">
    <source>
        <dbReference type="Proteomes" id="UP001630127"/>
    </source>
</evidence>
<reference evidence="2 3" key="1">
    <citation type="submission" date="2024-11" db="EMBL/GenBank/DDBJ databases">
        <title>A near-complete genome assembly of Cinchona calisaya.</title>
        <authorList>
            <person name="Lian D.C."/>
            <person name="Zhao X.W."/>
            <person name="Wei L."/>
        </authorList>
    </citation>
    <scope>NUCLEOTIDE SEQUENCE [LARGE SCALE GENOMIC DNA]</scope>
    <source>
        <tissue evidence="2">Nenye</tissue>
    </source>
</reference>
<dbReference type="AlphaFoldDB" id="A0ABD2YV91"/>
<keyword evidence="3" id="KW-1185">Reference proteome</keyword>
<feature type="domain" description="DUF7894" evidence="1">
    <location>
        <begin position="1"/>
        <end position="244"/>
    </location>
</feature>
<comment type="caution">
    <text evidence="2">The sequence shown here is derived from an EMBL/GenBank/DDBJ whole genome shotgun (WGS) entry which is preliminary data.</text>
</comment>
<dbReference type="Pfam" id="PF25428">
    <property type="entry name" value="DUF7894"/>
    <property type="match status" value="1"/>
</dbReference>
<dbReference type="PANTHER" id="PTHR37221">
    <property type="entry name" value="OS02G0582400 PROTEIN"/>
    <property type="match status" value="1"/>
</dbReference>
<proteinExistence type="predicted"/>
<protein>
    <recommendedName>
        <fullName evidence="1">DUF7894 domain-containing protein</fullName>
    </recommendedName>
</protein>
<dbReference type="EMBL" id="JBJUIK010000012">
    <property type="protein sequence ID" value="KAL3510142.1"/>
    <property type="molecule type" value="Genomic_DNA"/>
</dbReference>
<accession>A0ABD2YV91</accession>
<dbReference type="InterPro" id="IPR057216">
    <property type="entry name" value="DUF7894"/>
</dbReference>
<sequence>MKTATKLILLFKDGVSSGEGFASLISKSLLPNTNSNLRRLEDSFELSLDKYGINDHKASGNLIHFLGNNGVYEVSILRLEYYETPILACALNELLALLVGENPNIPTFVVPFLVEASKLKLENKNSITTYDVSLYGLEFGPVNTSTQALGSKTQRPPKSLRIYDEQLACLVRVVGVLDIPTFVLVGQHARHISPNTLNEDLEVIYEMGHHLANYSSLSFKKERIVWNPPMSLRIREEPWRALYG</sequence>
<name>A0ABD2YV91_9GENT</name>
<evidence type="ECO:0000313" key="2">
    <source>
        <dbReference type="EMBL" id="KAL3510142.1"/>
    </source>
</evidence>
<dbReference type="Proteomes" id="UP001630127">
    <property type="component" value="Unassembled WGS sequence"/>
</dbReference>
<gene>
    <name evidence="2" type="ORF">ACH5RR_029543</name>
</gene>
<dbReference type="PANTHER" id="PTHR37221:SF1">
    <property type="entry name" value="OS02G0582400 PROTEIN"/>
    <property type="match status" value="1"/>
</dbReference>
<evidence type="ECO:0000259" key="1">
    <source>
        <dbReference type="Pfam" id="PF25428"/>
    </source>
</evidence>